<evidence type="ECO:0000313" key="2">
    <source>
        <dbReference type="EMBL" id="OEV01715.1"/>
    </source>
</evidence>
<dbReference type="InterPro" id="IPR016181">
    <property type="entry name" value="Acyl_CoA_acyltransferase"/>
</dbReference>
<sequence>MTTPYRIRVAEAGDEDALAVLDRSHWSPLYAVHPRPEPPYPPFFDATHLPAHFLLAEWTGGDQDGSAPASPGALVGYIRMVPRTSLPSNAHVREIQGLLVDPAVRGHGVGRALLEEACARAREEGALRMGLRVLGTNEPARRLYAAAGFAEEGRLPGEFLLAGDYVDDVLMGRWLGP</sequence>
<reference evidence="2 3" key="1">
    <citation type="journal article" date="2016" name="Front. Microbiol.">
        <title>Comparative Genomics Analysis of Streptomyces Species Reveals Their Adaptation to the Marine Environment and Their Diversity at the Genomic Level.</title>
        <authorList>
            <person name="Tian X."/>
            <person name="Zhang Z."/>
            <person name="Yang T."/>
            <person name="Chen M."/>
            <person name="Li J."/>
            <person name="Chen F."/>
            <person name="Yang J."/>
            <person name="Li W."/>
            <person name="Zhang B."/>
            <person name="Zhang Z."/>
            <person name="Wu J."/>
            <person name="Zhang C."/>
            <person name="Long L."/>
            <person name="Xiao J."/>
        </authorList>
    </citation>
    <scope>NUCLEOTIDE SEQUENCE [LARGE SCALE GENOMIC DNA]</scope>
    <source>
        <strain evidence="2 3">SCSIO 02100</strain>
    </source>
</reference>
<dbReference type="OrthoDB" id="9802340at2"/>
<dbReference type="PROSITE" id="PS51186">
    <property type="entry name" value="GNAT"/>
    <property type="match status" value="1"/>
</dbReference>
<evidence type="ECO:0000313" key="3">
    <source>
        <dbReference type="Proteomes" id="UP000176101"/>
    </source>
</evidence>
<dbReference type="Proteomes" id="UP000176101">
    <property type="component" value="Unassembled WGS sequence"/>
</dbReference>
<dbReference type="AlphaFoldDB" id="A0A1E7KCM9"/>
<organism evidence="2 3">
    <name type="scientific">Streptomyces oceani</name>
    <dbReference type="NCBI Taxonomy" id="1075402"/>
    <lineage>
        <taxon>Bacteria</taxon>
        <taxon>Bacillati</taxon>
        <taxon>Actinomycetota</taxon>
        <taxon>Actinomycetes</taxon>
        <taxon>Kitasatosporales</taxon>
        <taxon>Streptomycetaceae</taxon>
        <taxon>Streptomyces</taxon>
    </lineage>
</organism>
<dbReference type="Pfam" id="PF00583">
    <property type="entry name" value="Acetyltransf_1"/>
    <property type="match status" value="1"/>
</dbReference>
<dbReference type="SUPFAM" id="SSF55729">
    <property type="entry name" value="Acyl-CoA N-acyltransferases (Nat)"/>
    <property type="match status" value="1"/>
</dbReference>
<feature type="domain" description="N-acetyltransferase" evidence="1">
    <location>
        <begin position="5"/>
        <end position="176"/>
    </location>
</feature>
<dbReference type="EMBL" id="LJGU01000131">
    <property type="protein sequence ID" value="OEV01715.1"/>
    <property type="molecule type" value="Genomic_DNA"/>
</dbReference>
<dbReference type="Gene3D" id="3.40.630.30">
    <property type="match status" value="1"/>
</dbReference>
<dbReference type="PATRIC" id="fig|1075402.3.peg.2334"/>
<dbReference type="STRING" id="1075402.AN216_16945"/>
<dbReference type="CDD" id="cd04301">
    <property type="entry name" value="NAT_SF"/>
    <property type="match status" value="1"/>
</dbReference>
<evidence type="ECO:0000259" key="1">
    <source>
        <dbReference type="PROSITE" id="PS51186"/>
    </source>
</evidence>
<gene>
    <name evidence="2" type="ORF">AN216_16945</name>
</gene>
<keyword evidence="2" id="KW-0808">Transferase</keyword>
<dbReference type="RefSeq" id="WP_070197510.1">
    <property type="nucleotide sequence ID" value="NZ_LJGU01000131.1"/>
</dbReference>
<dbReference type="InterPro" id="IPR000182">
    <property type="entry name" value="GNAT_dom"/>
</dbReference>
<dbReference type="PANTHER" id="PTHR43072">
    <property type="entry name" value="N-ACETYLTRANSFERASE"/>
    <property type="match status" value="1"/>
</dbReference>
<comment type="caution">
    <text evidence="2">The sequence shown here is derived from an EMBL/GenBank/DDBJ whole genome shotgun (WGS) entry which is preliminary data.</text>
</comment>
<name>A0A1E7KCM9_9ACTN</name>
<keyword evidence="3" id="KW-1185">Reference proteome</keyword>
<accession>A0A1E7KCM9</accession>
<dbReference type="GO" id="GO:0016747">
    <property type="term" value="F:acyltransferase activity, transferring groups other than amino-acyl groups"/>
    <property type="evidence" value="ECO:0007669"/>
    <property type="project" value="InterPro"/>
</dbReference>
<proteinExistence type="predicted"/>
<protein>
    <submittedName>
        <fullName evidence="2">Acetyltransferase</fullName>
    </submittedName>
</protein>